<sequence length="540" mass="62652">MPHAWQMTKCIGTSRILSNVNENTKPTISLKDCKVYGPGLSANFTVPVRYFFVQLLDIKQQSFSSSPQSLTIQVSGLREKCRIWYQLLQIKEGLFIARYRLYETCLGIQIDIVYENQQIAEAPYIIEGTVFHEQCYCPKPLNEWLNNLNCPSSYPQIDRDLRLFSEINMRDVLEDALKRFNHPGSYSICHYSVVSNQVYRKCFGQYVGFSMFMDEILLSLTRKMYLPDMELIANLGDWPLEQRSDAENPIPIFSWCGSKSTKDIVMPTYDITEATLEMMGRVMVDILSVMGNSGPSWEEKIQMGFWRGRDSRQERLDLVKLAREHPELINASLTNFFFFRKEEAEYGPKSEYISFFDFFKYRYQINIDGTVAAYRLPYLIAGGSLVLKQDSDFYEHFYNDLQPMVHYVPFNRNLSNLVEKLQWAIDHDSEAKVIAENAQNFALSHLMPKDILCYYAVLFKEYSKKLNSENIHDDMEHVKQPVQKSCLCPDEDKTASWENWHLELGFQLLRTFGLVRWGLEGSGHVEGTGEKLSFASQAAR</sequence>
<protein>
    <submittedName>
        <fullName evidence="8">Protein O-glucosyltransferase 2</fullName>
    </submittedName>
</protein>
<dbReference type="EMBL" id="BMAO01021479">
    <property type="protein sequence ID" value="GFQ74793.1"/>
    <property type="molecule type" value="Genomic_DNA"/>
</dbReference>
<dbReference type="Pfam" id="PF05686">
    <property type="entry name" value="Glyco_transf_90"/>
    <property type="match status" value="1"/>
</dbReference>
<feature type="domain" description="Glycosyl transferase CAP10" evidence="7">
    <location>
        <begin position="225"/>
        <end position="469"/>
    </location>
</feature>
<proteinExistence type="inferred from homology"/>
<comment type="similarity">
    <text evidence="2">Belongs to the KDELC family.</text>
</comment>
<comment type="function">
    <text evidence="4">Protein O-glucosyltransferase. Catalyzes the reaction that attaches glucose through an O-glycosidic linkage to a conserved serine residue found in the consensus sequence C-X-S-X-[PA]-C in epidermal growth factor-like repeats. Regulates Notch signaling by glucosylating Notch in the ER, glucosylation is required for the correct folding and cleavage of Notch.</text>
</comment>
<dbReference type="AlphaFoldDB" id="A0A8X6KKN8"/>
<dbReference type="SUPFAM" id="SSF81296">
    <property type="entry name" value="E set domains"/>
    <property type="match status" value="1"/>
</dbReference>
<keyword evidence="9" id="KW-1185">Reference proteome</keyword>
<reference evidence="8" key="1">
    <citation type="submission" date="2020-07" db="EMBL/GenBank/DDBJ databases">
        <title>Multicomponent nature underlies the extraordinary mechanical properties of spider dragline silk.</title>
        <authorList>
            <person name="Kono N."/>
            <person name="Nakamura H."/>
            <person name="Mori M."/>
            <person name="Yoshida Y."/>
            <person name="Ohtoshi R."/>
            <person name="Malay A.D."/>
            <person name="Moran D.A.P."/>
            <person name="Tomita M."/>
            <person name="Numata K."/>
            <person name="Arakawa K."/>
        </authorList>
    </citation>
    <scope>NUCLEOTIDE SEQUENCE</scope>
</reference>
<comment type="catalytic activity">
    <reaction evidence="6">
        <text>L-seryl-[EGF-like domain protein] + UDP-alpha-D-glucose = 3-O-(beta-D-glucosyl)-L-seryl-[EGF-like domain protein] + UDP + H(+)</text>
        <dbReference type="Rhea" id="RHEA:58116"/>
        <dbReference type="Rhea" id="RHEA-COMP:14610"/>
        <dbReference type="Rhea" id="RHEA-COMP:16010"/>
        <dbReference type="ChEBI" id="CHEBI:15378"/>
        <dbReference type="ChEBI" id="CHEBI:29999"/>
        <dbReference type="ChEBI" id="CHEBI:58223"/>
        <dbReference type="ChEBI" id="CHEBI:58885"/>
        <dbReference type="ChEBI" id="CHEBI:140576"/>
    </reaction>
</comment>
<evidence type="ECO:0000313" key="9">
    <source>
        <dbReference type="Proteomes" id="UP000887116"/>
    </source>
</evidence>
<organism evidence="8 9">
    <name type="scientific">Trichonephila clavata</name>
    <name type="common">Joro spider</name>
    <name type="synonym">Nephila clavata</name>
    <dbReference type="NCBI Taxonomy" id="2740835"/>
    <lineage>
        <taxon>Eukaryota</taxon>
        <taxon>Metazoa</taxon>
        <taxon>Ecdysozoa</taxon>
        <taxon>Arthropoda</taxon>
        <taxon>Chelicerata</taxon>
        <taxon>Arachnida</taxon>
        <taxon>Araneae</taxon>
        <taxon>Araneomorphae</taxon>
        <taxon>Entelegynae</taxon>
        <taxon>Araneoidea</taxon>
        <taxon>Nephilidae</taxon>
        <taxon>Trichonephila</taxon>
    </lineage>
</organism>
<dbReference type="GO" id="GO:0005788">
    <property type="term" value="C:endoplasmic reticulum lumen"/>
    <property type="evidence" value="ECO:0007669"/>
    <property type="project" value="UniProtKB-SubCell"/>
</dbReference>
<name>A0A8X6KKN8_TRICU</name>
<accession>A0A8X6KKN8</accession>
<dbReference type="InterPro" id="IPR013783">
    <property type="entry name" value="Ig-like_fold"/>
</dbReference>
<dbReference type="SMART" id="SM00672">
    <property type="entry name" value="CAP10"/>
    <property type="match status" value="1"/>
</dbReference>
<evidence type="ECO:0000256" key="1">
    <source>
        <dbReference type="ARBA" id="ARBA00004319"/>
    </source>
</evidence>
<comment type="pathway">
    <text evidence="3">Protein modification.</text>
</comment>
<dbReference type="PANTHER" id="PTHR12203">
    <property type="entry name" value="KDEL LYS-ASP-GLU-LEU CONTAINING - RELATED"/>
    <property type="match status" value="1"/>
</dbReference>
<evidence type="ECO:0000256" key="2">
    <source>
        <dbReference type="ARBA" id="ARBA00006063"/>
    </source>
</evidence>
<dbReference type="InterPro" id="IPR014756">
    <property type="entry name" value="Ig_E-set"/>
</dbReference>
<dbReference type="Gene3D" id="2.60.40.10">
    <property type="entry name" value="Immunoglobulins"/>
    <property type="match status" value="1"/>
</dbReference>
<comment type="caution">
    <text evidence="8">The sequence shown here is derived from an EMBL/GenBank/DDBJ whole genome shotgun (WGS) entry which is preliminary data.</text>
</comment>
<dbReference type="Proteomes" id="UP000887116">
    <property type="component" value="Unassembled WGS sequence"/>
</dbReference>
<comment type="subcellular location">
    <subcellularLocation>
        <location evidence="1">Endoplasmic reticulum lumen</location>
    </subcellularLocation>
</comment>
<dbReference type="OrthoDB" id="541052at2759"/>
<dbReference type="PANTHER" id="PTHR12203:SF122">
    <property type="entry name" value="GLYCOSYL TRANSFERASE CAP10 DOMAIN-CONTAINING PROTEIN"/>
    <property type="match status" value="1"/>
</dbReference>
<gene>
    <name evidence="8" type="primary">poglut2</name>
    <name evidence="8" type="ORF">TNCT_181141</name>
</gene>
<dbReference type="InterPro" id="IPR051091">
    <property type="entry name" value="O-Glucosyltr/Glycosyltrsf_90"/>
</dbReference>
<comment type="catalytic activity">
    <reaction evidence="5">
        <text>L-seryl-[EGF-like domain protein] + UDP-alpha-D-xylose = 3-O-(beta-D-xylosyl)-L-seryl-[EGF-like domain protein] + UDP + H(+)</text>
        <dbReference type="Rhea" id="RHEA:62016"/>
        <dbReference type="Rhea" id="RHEA-COMP:16010"/>
        <dbReference type="Rhea" id="RHEA-COMP:16011"/>
        <dbReference type="ChEBI" id="CHEBI:15378"/>
        <dbReference type="ChEBI" id="CHEBI:29999"/>
        <dbReference type="ChEBI" id="CHEBI:57632"/>
        <dbReference type="ChEBI" id="CHEBI:58223"/>
        <dbReference type="ChEBI" id="CHEBI:132085"/>
    </reaction>
</comment>
<dbReference type="GO" id="GO:0046527">
    <property type="term" value="F:glucosyltransferase activity"/>
    <property type="evidence" value="ECO:0007669"/>
    <property type="project" value="TreeGrafter"/>
</dbReference>
<evidence type="ECO:0000256" key="4">
    <source>
        <dbReference type="ARBA" id="ARBA00045690"/>
    </source>
</evidence>
<evidence type="ECO:0000259" key="7">
    <source>
        <dbReference type="SMART" id="SM00672"/>
    </source>
</evidence>
<evidence type="ECO:0000256" key="6">
    <source>
        <dbReference type="ARBA" id="ARBA00049246"/>
    </source>
</evidence>
<dbReference type="InterPro" id="IPR006598">
    <property type="entry name" value="CAP10"/>
</dbReference>
<evidence type="ECO:0000313" key="8">
    <source>
        <dbReference type="EMBL" id="GFQ74793.1"/>
    </source>
</evidence>
<evidence type="ECO:0000256" key="5">
    <source>
        <dbReference type="ARBA" id="ARBA00047553"/>
    </source>
</evidence>
<evidence type="ECO:0000256" key="3">
    <source>
        <dbReference type="ARBA" id="ARBA00043952"/>
    </source>
</evidence>